<protein>
    <recommendedName>
        <fullName evidence="3">Transglutaminase-like superfamily protein</fullName>
    </recommendedName>
</protein>
<reference evidence="1 2" key="1">
    <citation type="submission" date="2016-11" db="EMBL/GenBank/DDBJ databases">
        <authorList>
            <person name="Jaros S."/>
            <person name="Januszkiewicz K."/>
            <person name="Wedrychowicz H."/>
        </authorList>
    </citation>
    <scope>NUCLEOTIDE SEQUENCE [LARGE SCALE GENOMIC DNA]</scope>
    <source>
        <strain evidence="1 2">DSM 21758</strain>
    </source>
</reference>
<organism evidence="1 2">
    <name type="scientific">Clostridium cavendishii DSM 21758</name>
    <dbReference type="NCBI Taxonomy" id="1121302"/>
    <lineage>
        <taxon>Bacteria</taxon>
        <taxon>Bacillati</taxon>
        <taxon>Bacillota</taxon>
        <taxon>Clostridia</taxon>
        <taxon>Eubacteriales</taxon>
        <taxon>Clostridiaceae</taxon>
        <taxon>Clostridium</taxon>
    </lineage>
</organism>
<accession>A0A1M6T6K2</accession>
<evidence type="ECO:0000313" key="2">
    <source>
        <dbReference type="Proteomes" id="UP000184310"/>
    </source>
</evidence>
<dbReference type="Proteomes" id="UP000184310">
    <property type="component" value="Unassembled WGS sequence"/>
</dbReference>
<sequence>MIFNDYTDFSHPLLIKSGTNFNSSTIEHKIYKIFNFVRNNIIYENSKFVQKASETLVFGFGNNTSKNILLYSLLKINKIECSLESIFIKDNFNCIISKNDSITEWYFVKLNISNKTIILDPTLDSSIRRGLNIRYTGDNTNYFPLDFKINDKPIFSTSIKKNSLNYSNII</sequence>
<gene>
    <name evidence="1" type="ORF">SAMN02745163_03965</name>
</gene>
<keyword evidence="2" id="KW-1185">Reference proteome</keyword>
<dbReference type="RefSeq" id="WP_072992256.1">
    <property type="nucleotide sequence ID" value="NZ_FQZB01000019.1"/>
</dbReference>
<dbReference type="OrthoDB" id="1955152at2"/>
<proteinExistence type="predicted"/>
<dbReference type="EMBL" id="FQZB01000019">
    <property type="protein sequence ID" value="SHK52526.1"/>
    <property type="molecule type" value="Genomic_DNA"/>
</dbReference>
<dbReference type="Gene3D" id="3.10.620.30">
    <property type="match status" value="1"/>
</dbReference>
<dbReference type="AlphaFoldDB" id="A0A1M6T6K2"/>
<evidence type="ECO:0000313" key="1">
    <source>
        <dbReference type="EMBL" id="SHK52526.1"/>
    </source>
</evidence>
<name>A0A1M6T6K2_9CLOT</name>
<evidence type="ECO:0008006" key="3">
    <source>
        <dbReference type="Google" id="ProtNLM"/>
    </source>
</evidence>